<accession>A0ABS0IZ71</accession>
<feature type="domain" description="Response receiver" evidence="1">
    <location>
        <begin position="17"/>
        <end position="210"/>
    </location>
</feature>
<name>A0ABS0IZ71_9BACT</name>
<evidence type="ECO:0000259" key="1">
    <source>
        <dbReference type="Pfam" id="PF19192"/>
    </source>
</evidence>
<evidence type="ECO:0000313" key="3">
    <source>
        <dbReference type="Proteomes" id="UP001194469"/>
    </source>
</evidence>
<dbReference type="EMBL" id="VRYY01000005">
    <property type="protein sequence ID" value="MBG3875493.1"/>
    <property type="molecule type" value="Genomic_DNA"/>
</dbReference>
<dbReference type="InterPro" id="IPR043834">
    <property type="entry name" value="REC"/>
</dbReference>
<proteinExistence type="predicted"/>
<dbReference type="Pfam" id="PF19192">
    <property type="entry name" value="Response_reg_2"/>
    <property type="match status" value="1"/>
</dbReference>
<reference evidence="2 3" key="1">
    <citation type="submission" date="2019-08" db="EMBL/GenBank/DDBJ databases">
        <authorList>
            <person name="Luo N."/>
        </authorList>
    </citation>
    <scope>NUCLEOTIDE SEQUENCE [LARGE SCALE GENOMIC DNA]</scope>
    <source>
        <strain evidence="2 3">NCIMB 9442</strain>
    </source>
</reference>
<dbReference type="RefSeq" id="WP_196607780.1">
    <property type="nucleotide sequence ID" value="NZ_VRYY01000005.1"/>
</dbReference>
<gene>
    <name evidence="2" type="ORF">FVW20_00235</name>
</gene>
<dbReference type="Proteomes" id="UP001194469">
    <property type="component" value="Unassembled WGS sequence"/>
</dbReference>
<protein>
    <recommendedName>
        <fullName evidence="1">Response receiver domain-containing protein</fullName>
    </recommendedName>
</protein>
<evidence type="ECO:0000313" key="2">
    <source>
        <dbReference type="EMBL" id="MBG3875493.1"/>
    </source>
</evidence>
<comment type="caution">
    <text evidence="2">The sequence shown here is derived from an EMBL/GenBank/DDBJ whole genome shotgun (WGS) entry which is preliminary data.</text>
</comment>
<organism evidence="2 3">
    <name type="scientific">Nitratidesulfovibrio oxamicus</name>
    <dbReference type="NCBI Taxonomy" id="32016"/>
    <lineage>
        <taxon>Bacteria</taxon>
        <taxon>Pseudomonadati</taxon>
        <taxon>Thermodesulfobacteriota</taxon>
        <taxon>Desulfovibrionia</taxon>
        <taxon>Desulfovibrionales</taxon>
        <taxon>Desulfovibrionaceae</taxon>
        <taxon>Nitratidesulfovibrio</taxon>
    </lineage>
</organism>
<keyword evidence="3" id="KW-1185">Reference proteome</keyword>
<sequence>MSPANATLIEEAYITPIKSVLFIDDNFPTHADLLEEKLAGDTDDAAQGEAMLLKGVALHDPASENMFVDGDTKEEPRTSTAGDTADMPRHVRNLIRSCRERGYIFDIENNLTNIERDHYAFINKADLVVLDYYLTQSDDAQHSLKILQNLAISPRYNLVIVHTHENKFDVASEILFSMQGCSKKAINFDRIQNKEEAIAQINSNISHILDNNKAAIDKIFEITQCKNPDIVRKFINNTICDYFTRTHTALENLSIKSNISTTTTPWIATQNAFIVITEKKPADNQTLKDLIDELARAILDFNPGIITTTLQKCINISKENTYNILKESFATTDIRAATLYLAATEYDTLHGHQDRSAILSHKLVGMLLESATSGLAQHASGYCERLLDVTFNAQALNRASNCIQCEGSTCDEKTLHLHANSILCSERTIPHRLTTGSIFEHSGTAWVCVTPACDLANISPDKASSMIHLEAIKLDKINDNIKLADLMKDTARGNGIFITKGSNVTAYSIYIGNKTSICINNFLIQGSALLKEGKITLYKVAFDPKKGEARTVSAEYTVIGQLRPNYASRLLAHKGSWKSRIGVDFINHP</sequence>